<comment type="caution">
    <text evidence="2">The sequence shown here is derived from an EMBL/GenBank/DDBJ whole genome shotgun (WGS) entry which is preliminary data.</text>
</comment>
<keyword evidence="1" id="KW-1133">Transmembrane helix</keyword>
<accession>A0AAP4F6F5</accession>
<dbReference type="Pfam" id="PF20381">
    <property type="entry name" value="Rv1476"/>
    <property type="match status" value="1"/>
</dbReference>
<sequence length="166" mass="17457">MIPAGVDIADLSAQLREDQLAIGPNAEFGRMQESELLDVLSVSNQESGSGVYGGADFGLALIDVPVGKAADLRDVAQELQLNTEIETIVVRTPTVGAAVSDLHSRAELEAAESAFAHVQTSTGFQNFVDELSGTPIPWGIIAIVLAVVIATALTTSWLLVTKSLRN</sequence>
<organism evidence="2 3">
    <name type="scientific">Corynebacterium propinquum</name>
    <dbReference type="NCBI Taxonomy" id="43769"/>
    <lineage>
        <taxon>Bacteria</taxon>
        <taxon>Bacillati</taxon>
        <taxon>Actinomycetota</taxon>
        <taxon>Actinomycetes</taxon>
        <taxon>Mycobacteriales</taxon>
        <taxon>Corynebacteriaceae</taxon>
        <taxon>Corynebacterium</taxon>
    </lineage>
</organism>
<dbReference type="RefSeq" id="WP_018119558.1">
    <property type="nucleotide sequence ID" value="NZ_CABIYR010000002.1"/>
</dbReference>
<evidence type="ECO:0000256" key="1">
    <source>
        <dbReference type="SAM" id="Phobius"/>
    </source>
</evidence>
<dbReference type="AlphaFoldDB" id="A0AAP4F6F5"/>
<name>A0AAP4F6F5_9CORY</name>
<evidence type="ECO:0000313" key="3">
    <source>
        <dbReference type="Proteomes" id="UP001226160"/>
    </source>
</evidence>
<dbReference type="GeneID" id="64189449"/>
<gene>
    <name evidence="2" type="ORF">QPX54_02835</name>
</gene>
<feature type="transmembrane region" description="Helical" evidence="1">
    <location>
        <begin position="136"/>
        <end position="160"/>
    </location>
</feature>
<dbReference type="InterPro" id="IPR046498">
    <property type="entry name" value="Rv1476-like"/>
</dbReference>
<evidence type="ECO:0000313" key="2">
    <source>
        <dbReference type="EMBL" id="MDK4325450.1"/>
    </source>
</evidence>
<dbReference type="EMBL" id="JASNVP010000002">
    <property type="protein sequence ID" value="MDK4325450.1"/>
    <property type="molecule type" value="Genomic_DNA"/>
</dbReference>
<reference evidence="2" key="1">
    <citation type="submission" date="2023-05" db="EMBL/GenBank/DDBJ databases">
        <title>Metabolic capabilities are highly conserved among human nasal-associated Corynebacterium species in pangenomic analyses.</title>
        <authorList>
            <person name="Tran T.H."/>
            <person name="Roberts A.Q."/>
            <person name="Escapa I.F."/>
            <person name="Gao W."/>
            <person name="Conlan S."/>
            <person name="Kong H."/>
            <person name="Segre J.A."/>
            <person name="Kelly M.S."/>
            <person name="Lemon K.P."/>
        </authorList>
    </citation>
    <scope>NUCLEOTIDE SEQUENCE</scope>
    <source>
        <strain evidence="2">KPL2654</strain>
    </source>
</reference>
<keyword evidence="1" id="KW-0812">Transmembrane</keyword>
<proteinExistence type="predicted"/>
<keyword evidence="1" id="KW-0472">Membrane</keyword>
<dbReference type="Proteomes" id="UP001226160">
    <property type="component" value="Unassembled WGS sequence"/>
</dbReference>
<protein>
    <submittedName>
        <fullName evidence="2">Uncharacterized protein</fullName>
    </submittedName>
</protein>